<proteinExistence type="predicted"/>
<organism evidence="1 2">
    <name type="scientific">Symbiodinium pilosum</name>
    <name type="common">Dinoflagellate</name>
    <dbReference type="NCBI Taxonomy" id="2952"/>
    <lineage>
        <taxon>Eukaryota</taxon>
        <taxon>Sar</taxon>
        <taxon>Alveolata</taxon>
        <taxon>Dinophyceae</taxon>
        <taxon>Suessiales</taxon>
        <taxon>Symbiodiniaceae</taxon>
        <taxon>Symbiodinium</taxon>
    </lineage>
</organism>
<dbReference type="AlphaFoldDB" id="A0A812Y7W2"/>
<reference evidence="1" key="1">
    <citation type="submission" date="2021-02" db="EMBL/GenBank/DDBJ databases">
        <authorList>
            <person name="Dougan E. K."/>
            <person name="Rhodes N."/>
            <person name="Thang M."/>
            <person name="Chan C."/>
        </authorList>
    </citation>
    <scope>NUCLEOTIDE SEQUENCE</scope>
</reference>
<accession>A0A812Y7W2</accession>
<gene>
    <name evidence="1" type="primary">METTL21B</name>
    <name evidence="1" type="ORF">SPIL2461_LOCUS22343</name>
</gene>
<evidence type="ECO:0000313" key="2">
    <source>
        <dbReference type="Proteomes" id="UP000649617"/>
    </source>
</evidence>
<dbReference type="EMBL" id="CAJNIZ010047191">
    <property type="protein sequence ID" value="CAE7763815.1"/>
    <property type="molecule type" value="Genomic_DNA"/>
</dbReference>
<protein>
    <submittedName>
        <fullName evidence="1">METTL21B protein</fullName>
    </submittedName>
</protein>
<sequence length="149" mass="16864">MPKVVARLMRIQENRTGTSPIALYCQTLHRWGFAGYDVPFLEGCVAADLVPEALWLEGAGFCTGHVERDRVAVEVDKTVPTLAQRPAVFRLVQRKSDYVVEPVADAWLRYAVRWREERDKEATGNMDTAEREEVEASERFAAVLEGQLL</sequence>
<dbReference type="Proteomes" id="UP000649617">
    <property type="component" value="Unassembled WGS sequence"/>
</dbReference>
<evidence type="ECO:0000313" key="1">
    <source>
        <dbReference type="EMBL" id="CAE7763815.1"/>
    </source>
</evidence>
<keyword evidence="2" id="KW-1185">Reference proteome</keyword>
<comment type="caution">
    <text evidence="1">The sequence shown here is derived from an EMBL/GenBank/DDBJ whole genome shotgun (WGS) entry which is preliminary data.</text>
</comment>
<name>A0A812Y7W2_SYMPI</name>